<evidence type="ECO:0000313" key="2">
    <source>
        <dbReference type="Proteomes" id="UP000193986"/>
    </source>
</evidence>
<dbReference type="InterPro" id="IPR032710">
    <property type="entry name" value="NTF2-like_dom_sf"/>
</dbReference>
<dbReference type="EMBL" id="MCFC01000048">
    <property type="protein sequence ID" value="ORY26325.1"/>
    <property type="molecule type" value="Genomic_DNA"/>
</dbReference>
<sequence>MSSIPTFNFTERQPSSEEKALIEDVLNLYQLNPITAAYARYSENATFHDPIGLAEGLESVKAQFNGMPKIFSSSITKGYKVLDNPEVKPPSIQFSLSQLYKLKLPPTEKLVNSLITLHVDPSSNLIVK</sequence>
<dbReference type="SUPFAM" id="SSF54427">
    <property type="entry name" value="NTF2-like"/>
    <property type="match status" value="1"/>
</dbReference>
<gene>
    <name evidence="1" type="ORF">BCR39DRAFT_470405</name>
</gene>
<dbReference type="OrthoDB" id="2400485at2759"/>
<organism evidence="1 2">
    <name type="scientific">Naematelia encephala</name>
    <dbReference type="NCBI Taxonomy" id="71784"/>
    <lineage>
        <taxon>Eukaryota</taxon>
        <taxon>Fungi</taxon>
        <taxon>Dikarya</taxon>
        <taxon>Basidiomycota</taxon>
        <taxon>Agaricomycotina</taxon>
        <taxon>Tremellomycetes</taxon>
        <taxon>Tremellales</taxon>
        <taxon>Naemateliaceae</taxon>
        <taxon>Naematelia</taxon>
    </lineage>
</organism>
<accession>A0A1Y2AWN1</accession>
<evidence type="ECO:0000313" key="1">
    <source>
        <dbReference type="EMBL" id="ORY26325.1"/>
    </source>
</evidence>
<dbReference type="Proteomes" id="UP000193986">
    <property type="component" value="Unassembled WGS sequence"/>
</dbReference>
<dbReference type="PANTHER" id="PTHR34213:SF2">
    <property type="entry name" value="NUCLEAR TRANSPORT FACTOR 2 (NTF2) FAMILY PROTEIN"/>
    <property type="match status" value="1"/>
</dbReference>
<comment type="caution">
    <text evidence="1">The sequence shown here is derived from an EMBL/GenBank/DDBJ whole genome shotgun (WGS) entry which is preliminary data.</text>
</comment>
<dbReference type="InParanoid" id="A0A1Y2AWN1"/>
<keyword evidence="2" id="KW-1185">Reference proteome</keyword>
<reference evidence="1 2" key="1">
    <citation type="submission" date="2016-07" db="EMBL/GenBank/DDBJ databases">
        <title>Pervasive Adenine N6-methylation of Active Genes in Fungi.</title>
        <authorList>
            <consortium name="DOE Joint Genome Institute"/>
            <person name="Mondo S.J."/>
            <person name="Dannebaum R.O."/>
            <person name="Kuo R.C."/>
            <person name="Labutti K."/>
            <person name="Haridas S."/>
            <person name="Kuo A."/>
            <person name="Salamov A."/>
            <person name="Ahrendt S.R."/>
            <person name="Lipzen A."/>
            <person name="Sullivan W."/>
            <person name="Andreopoulos W.B."/>
            <person name="Clum A."/>
            <person name="Lindquist E."/>
            <person name="Daum C."/>
            <person name="Ramamoorthy G.K."/>
            <person name="Gryganskyi A."/>
            <person name="Culley D."/>
            <person name="Magnuson J.K."/>
            <person name="James T.Y."/>
            <person name="O'Malley M.A."/>
            <person name="Stajich J.E."/>
            <person name="Spatafora J.W."/>
            <person name="Visel A."/>
            <person name="Grigoriev I.V."/>
        </authorList>
    </citation>
    <scope>NUCLEOTIDE SEQUENCE [LARGE SCALE GENOMIC DNA]</scope>
    <source>
        <strain evidence="1 2">68-887.2</strain>
    </source>
</reference>
<proteinExistence type="predicted"/>
<name>A0A1Y2AWN1_9TREE</name>
<dbReference type="PANTHER" id="PTHR34213">
    <property type="entry name" value="NUCLEAR TRANSPORT FACTOR 2 (NTF2) FAMILY PROTEIN"/>
    <property type="match status" value="1"/>
</dbReference>
<dbReference type="STRING" id="71784.A0A1Y2AWN1"/>
<protein>
    <submittedName>
        <fullName evidence="1">Uncharacterized protein</fullName>
    </submittedName>
</protein>
<dbReference type="AlphaFoldDB" id="A0A1Y2AWN1"/>